<feature type="region of interest" description="Disordered" evidence="1">
    <location>
        <begin position="412"/>
        <end position="448"/>
    </location>
</feature>
<feature type="region of interest" description="Disordered" evidence="1">
    <location>
        <begin position="313"/>
        <end position="389"/>
    </location>
</feature>
<keyword evidence="4" id="KW-1185">Reference proteome</keyword>
<dbReference type="AlphaFoldDB" id="A0A919C1E6"/>
<dbReference type="EMBL" id="BNBF01000003">
    <property type="protein sequence ID" value="GHG41201.1"/>
    <property type="molecule type" value="Genomic_DNA"/>
</dbReference>
<organism evidence="3 4">
    <name type="scientific">Streptomyces capoamus</name>
    <dbReference type="NCBI Taxonomy" id="68183"/>
    <lineage>
        <taxon>Bacteria</taxon>
        <taxon>Bacillati</taxon>
        <taxon>Actinomycetota</taxon>
        <taxon>Actinomycetes</taxon>
        <taxon>Kitasatosporales</taxon>
        <taxon>Streptomycetaceae</taxon>
        <taxon>Streptomyces</taxon>
    </lineage>
</organism>
<proteinExistence type="predicted"/>
<evidence type="ECO:0000256" key="2">
    <source>
        <dbReference type="SAM" id="SignalP"/>
    </source>
</evidence>
<keyword evidence="2" id="KW-0732">Signal</keyword>
<sequence length="541" mass="54034">MRGERKVRVATLVALAAGGMTCVGPGVAFADGQGGGASAKGGTGVVDAVQQNTAQAHRQNNNCADGNGLLRGATELMGGDTRTRCVTGDASFNRHNLTEGRGATANGGSATVGTVNQQNTAQEGRQNNSCGNPNDTPITLMGALTENHCAALDGSANEDTATRGGGATANGGSGGAFLDQQNTAQEGRQNNNCADIDTAFVRLTGAQTDGRCVDLDRSVNKHMTVTGEGATANGGSGTAGLVQQNTAQEGRQNNNCANPIAGIILTGSQAEGHCLNRDGSVNENGVIKGGGATANGGSSLDDDLLQQNTAQEGRQNNNCADPNNVGINGSGGRARGHCANHDDSLNRGTVVKGGGAQANGGSGVGFTPQQNTAQEGRQNNNCADPNGSEIDIVGASAQADCTNHDGSLNQNTLVKGGGAQADGGSAAGVLSQQNTAQEGRQNNNCANPNNTLLALTGASSTNRCATDDRSANVGTADLGGGAEANGGSSLLDLTQQNTAQEGRQNNSCGNPNGLSITASGSRSNTECRAVDESTNVGTVTR</sequence>
<gene>
    <name evidence="3" type="ORF">GCM10018980_16130</name>
</gene>
<protein>
    <recommendedName>
        <fullName evidence="5">Secreted protein</fullName>
    </recommendedName>
</protein>
<comment type="caution">
    <text evidence="3">The sequence shown here is derived from an EMBL/GenBank/DDBJ whole genome shotgun (WGS) entry which is preliminary data.</text>
</comment>
<name>A0A919C1E6_9ACTN</name>
<feature type="compositionally biased region" description="Gly residues" evidence="1">
    <location>
        <begin position="351"/>
        <end position="364"/>
    </location>
</feature>
<evidence type="ECO:0000256" key="1">
    <source>
        <dbReference type="SAM" id="MobiDB-lite"/>
    </source>
</evidence>
<accession>A0A919C1E6</accession>
<feature type="region of interest" description="Disordered" evidence="1">
    <location>
        <begin position="498"/>
        <end position="541"/>
    </location>
</feature>
<feature type="compositionally biased region" description="Polar residues" evidence="1">
    <location>
        <begin position="367"/>
        <end position="383"/>
    </location>
</feature>
<feature type="chain" id="PRO_5037045465" description="Secreted protein" evidence="2">
    <location>
        <begin position="31"/>
        <end position="541"/>
    </location>
</feature>
<feature type="compositionally biased region" description="Gly residues" evidence="1">
    <location>
        <begin position="163"/>
        <end position="175"/>
    </location>
</feature>
<feature type="signal peptide" evidence="2">
    <location>
        <begin position="1"/>
        <end position="30"/>
    </location>
</feature>
<dbReference type="Proteomes" id="UP000619355">
    <property type="component" value="Unassembled WGS sequence"/>
</dbReference>
<evidence type="ECO:0008006" key="5">
    <source>
        <dbReference type="Google" id="ProtNLM"/>
    </source>
</evidence>
<feature type="compositionally biased region" description="Polar residues" evidence="1">
    <location>
        <begin position="430"/>
        <end position="441"/>
    </location>
</feature>
<feature type="region of interest" description="Disordered" evidence="1">
    <location>
        <begin position="155"/>
        <end position="179"/>
    </location>
</feature>
<feature type="compositionally biased region" description="Polar residues" evidence="1">
    <location>
        <begin position="313"/>
        <end position="327"/>
    </location>
</feature>
<evidence type="ECO:0000313" key="3">
    <source>
        <dbReference type="EMBL" id="GHG41201.1"/>
    </source>
</evidence>
<evidence type="ECO:0000313" key="4">
    <source>
        <dbReference type="Proteomes" id="UP000619355"/>
    </source>
</evidence>
<reference evidence="4" key="1">
    <citation type="journal article" date="2019" name="Int. J. Syst. Evol. Microbiol.">
        <title>The Global Catalogue of Microorganisms (GCM) 10K type strain sequencing project: providing services to taxonomists for standard genome sequencing and annotation.</title>
        <authorList>
            <consortium name="The Broad Institute Genomics Platform"/>
            <consortium name="The Broad Institute Genome Sequencing Center for Infectious Disease"/>
            <person name="Wu L."/>
            <person name="Ma J."/>
        </authorList>
    </citation>
    <scope>NUCLEOTIDE SEQUENCE [LARGE SCALE GENOMIC DNA]</scope>
    <source>
        <strain evidence="4">JCM 4253</strain>
    </source>
</reference>